<evidence type="ECO:0000259" key="5">
    <source>
        <dbReference type="Pfam" id="PF04355"/>
    </source>
</evidence>
<dbReference type="PROSITE" id="PS51257">
    <property type="entry name" value="PROKAR_LIPOPROTEIN"/>
    <property type="match status" value="1"/>
</dbReference>
<comment type="similarity">
    <text evidence="4">Belongs to the BamE family.</text>
</comment>
<keyword evidence="3 4" id="KW-0998">Cell outer membrane</keyword>
<evidence type="ECO:0000256" key="4">
    <source>
        <dbReference type="HAMAP-Rule" id="MF_00925"/>
    </source>
</evidence>
<sequence>MNHYTKILLIVFFLSSCSFLDKKKYDSFSLNKNFFLLNEIDFKKNILNKNFIGMTRKQIVYIFGMPIIKDSFHDVYHYHFYKNKNANFIQKEMLNFYFKNNKVSNFNIK</sequence>
<evidence type="ECO:0000313" key="7">
    <source>
        <dbReference type="Proteomes" id="UP000298654"/>
    </source>
</evidence>
<dbReference type="InterPro" id="IPR026592">
    <property type="entry name" value="BamE"/>
</dbReference>
<accession>A0A4D6XLU9</accession>
<evidence type="ECO:0000256" key="3">
    <source>
        <dbReference type="ARBA" id="ARBA00023237"/>
    </source>
</evidence>
<reference evidence="6 7" key="2">
    <citation type="submission" date="2019-05" db="EMBL/GenBank/DDBJ databases">
        <title>Genome evolution of the obligate endosymbiont Buchnera aphidicola.</title>
        <authorList>
            <person name="Moran N.A."/>
        </authorList>
    </citation>
    <scope>NUCLEOTIDE SEQUENCE [LARGE SCALE GENOMIC DNA]</scope>
    <source>
        <strain evidence="6 7">Aar</strain>
    </source>
</reference>
<dbReference type="InterPro" id="IPR037873">
    <property type="entry name" value="BamE-like"/>
</dbReference>
<feature type="domain" description="Outer membrane protein assembly factor BamE" evidence="5">
    <location>
        <begin position="45"/>
        <end position="105"/>
    </location>
</feature>
<organism evidence="6 7">
    <name type="scientific">Buchnera aphidicola</name>
    <name type="common">Artemisaphis artemisicola</name>
    <dbReference type="NCBI Taxonomy" id="1241836"/>
    <lineage>
        <taxon>Bacteria</taxon>
        <taxon>Pseudomonadati</taxon>
        <taxon>Pseudomonadota</taxon>
        <taxon>Gammaproteobacteria</taxon>
        <taxon>Enterobacterales</taxon>
        <taxon>Erwiniaceae</taxon>
        <taxon>Buchnera</taxon>
    </lineage>
</organism>
<name>A0A4D6XLU9_9GAMM</name>
<comment type="subunit">
    <text evidence="4">Part of the Bam complex, which is composed of the outer membrane protein BamA, and four lipoproteins BamB, BamC, BamD and BamE.</text>
</comment>
<dbReference type="GO" id="GO:0051205">
    <property type="term" value="P:protein insertion into membrane"/>
    <property type="evidence" value="ECO:0007669"/>
    <property type="project" value="UniProtKB-UniRule"/>
</dbReference>
<dbReference type="RefSeq" id="WP_158364220.1">
    <property type="nucleotide sequence ID" value="NZ_CP034900.1"/>
</dbReference>
<dbReference type="OrthoDB" id="9808250at2"/>
<gene>
    <name evidence="4 6" type="primary">bamE</name>
    <name evidence="6" type="ORF">D9V59_00920</name>
</gene>
<comment type="function">
    <text evidence="4">Part of the outer membrane protein assembly complex, which is involved in assembly and insertion of beta-barrel proteins into the outer membrane.</text>
</comment>
<evidence type="ECO:0000256" key="1">
    <source>
        <dbReference type="ARBA" id="ARBA00022729"/>
    </source>
</evidence>
<dbReference type="Pfam" id="PF04355">
    <property type="entry name" value="BamE"/>
    <property type="match status" value="1"/>
</dbReference>
<dbReference type="InterPro" id="IPR007450">
    <property type="entry name" value="BamE_dom"/>
</dbReference>
<keyword evidence="2 4" id="KW-0472">Membrane</keyword>
<evidence type="ECO:0000313" key="6">
    <source>
        <dbReference type="EMBL" id="QCI15878.1"/>
    </source>
</evidence>
<reference evidence="6 7" key="1">
    <citation type="submission" date="2018-12" db="EMBL/GenBank/DDBJ databases">
        <authorList>
            <person name="Chong R.A."/>
        </authorList>
    </citation>
    <scope>NUCLEOTIDE SEQUENCE [LARGE SCALE GENOMIC DNA]</scope>
    <source>
        <strain evidence="6 7">Aar</strain>
    </source>
</reference>
<dbReference type="AlphaFoldDB" id="A0A4D6XLU9"/>
<protein>
    <recommendedName>
        <fullName evidence="4">Outer membrane protein assembly factor BamE</fullName>
    </recommendedName>
</protein>
<dbReference type="GO" id="GO:0043165">
    <property type="term" value="P:Gram-negative-bacterium-type cell outer membrane assembly"/>
    <property type="evidence" value="ECO:0007669"/>
    <property type="project" value="UniProtKB-UniRule"/>
</dbReference>
<keyword evidence="4" id="KW-0564">Palmitate</keyword>
<dbReference type="Proteomes" id="UP000298654">
    <property type="component" value="Chromosome"/>
</dbReference>
<dbReference type="EMBL" id="CP034900">
    <property type="protein sequence ID" value="QCI15878.1"/>
    <property type="molecule type" value="Genomic_DNA"/>
</dbReference>
<dbReference type="Gene3D" id="3.30.1450.10">
    <property type="match status" value="1"/>
</dbReference>
<dbReference type="GO" id="GO:0009279">
    <property type="term" value="C:cell outer membrane"/>
    <property type="evidence" value="ECO:0007669"/>
    <property type="project" value="UniProtKB-SubCell"/>
</dbReference>
<dbReference type="HAMAP" id="MF_00925">
    <property type="entry name" value="OM_assembly_BamE"/>
    <property type="match status" value="1"/>
</dbReference>
<comment type="subcellular location">
    <subcellularLocation>
        <location evidence="4">Cell outer membrane</location>
        <topology evidence="4">Lipid-anchor</topology>
    </subcellularLocation>
</comment>
<proteinExistence type="inferred from homology"/>
<evidence type="ECO:0000256" key="2">
    <source>
        <dbReference type="ARBA" id="ARBA00023136"/>
    </source>
</evidence>
<keyword evidence="4" id="KW-0449">Lipoprotein</keyword>
<keyword evidence="1 4" id="KW-0732">Signal</keyword>